<keyword evidence="3" id="KW-0596">Phosphopantetheine</keyword>
<keyword evidence="4" id="KW-0597">Phosphoprotein</keyword>
<dbReference type="SMART" id="SM01294">
    <property type="entry name" value="PKS_PP_betabranch"/>
    <property type="match status" value="1"/>
</dbReference>
<dbReference type="PROSITE" id="PS00012">
    <property type="entry name" value="PHOSPHOPANTETHEINE"/>
    <property type="match status" value="1"/>
</dbReference>
<dbReference type="InterPro" id="IPR044894">
    <property type="entry name" value="TubC_N_sf"/>
</dbReference>
<dbReference type="FunFam" id="3.40.50.980:FF:000002">
    <property type="entry name" value="Enterobactin synthetase component F"/>
    <property type="match status" value="1"/>
</dbReference>
<reference evidence="7" key="1">
    <citation type="submission" date="2016-04" db="EMBL/GenBank/DDBJ databases">
        <authorList>
            <person name="Tabuchi Yagui T.R."/>
        </authorList>
    </citation>
    <scope>NUCLEOTIDE SEQUENCE [LARGE SCALE GENOMIC DNA]</scope>
    <source>
        <strain evidence="7">NIES-26</strain>
    </source>
</reference>
<organism evidence="7 8">
    <name type="scientific">Nostoc minutum NIES-26</name>
    <dbReference type="NCBI Taxonomy" id="1844469"/>
    <lineage>
        <taxon>Bacteria</taxon>
        <taxon>Bacillati</taxon>
        <taxon>Cyanobacteriota</taxon>
        <taxon>Cyanophyceae</taxon>
        <taxon>Nostocales</taxon>
        <taxon>Nostocaceae</taxon>
        <taxon>Nostoc</taxon>
    </lineage>
</organism>
<dbReference type="PANTHER" id="PTHR45398">
    <property type="match status" value="1"/>
</dbReference>
<dbReference type="GO" id="GO:0017000">
    <property type="term" value="P:antibiotic biosynthetic process"/>
    <property type="evidence" value="ECO:0007669"/>
    <property type="project" value="UniProtKB-KW"/>
</dbReference>
<dbReference type="Gene3D" id="3.30.559.30">
    <property type="entry name" value="Nonribosomal peptide synthetase, condensation domain"/>
    <property type="match status" value="2"/>
</dbReference>
<dbReference type="FunFam" id="2.30.38.10:FF:000001">
    <property type="entry name" value="Non-ribosomal peptide synthetase PvdI"/>
    <property type="match status" value="1"/>
</dbReference>
<dbReference type="CDD" id="cd19534">
    <property type="entry name" value="E_NRPS"/>
    <property type="match status" value="1"/>
</dbReference>
<dbReference type="SUPFAM" id="SSF52777">
    <property type="entry name" value="CoA-dependent acyltransferases"/>
    <property type="match status" value="4"/>
</dbReference>
<dbReference type="FunFam" id="3.30.300.30:FF:000010">
    <property type="entry name" value="Enterobactin synthetase component F"/>
    <property type="match status" value="1"/>
</dbReference>
<dbReference type="FunFam" id="3.40.50.980:FF:000001">
    <property type="entry name" value="Non-ribosomal peptide synthetase"/>
    <property type="match status" value="1"/>
</dbReference>
<dbReference type="Pfam" id="PF18563">
    <property type="entry name" value="TubC_N"/>
    <property type="match status" value="1"/>
</dbReference>
<name>A0A367S2T1_9NOSO</name>
<comment type="similarity">
    <text evidence="2">Belongs to the ATP-dependent AMP-binding enzyme family.</text>
</comment>
<keyword evidence="8" id="KW-1185">Reference proteome</keyword>
<dbReference type="SUPFAM" id="SSF56801">
    <property type="entry name" value="Acetyl-CoA synthetase-like"/>
    <property type="match status" value="1"/>
</dbReference>
<evidence type="ECO:0000256" key="4">
    <source>
        <dbReference type="ARBA" id="ARBA00022553"/>
    </source>
</evidence>
<dbReference type="Gene3D" id="1.10.1200.10">
    <property type="entry name" value="ACP-like"/>
    <property type="match status" value="1"/>
</dbReference>
<dbReference type="Gene3D" id="3.30.559.10">
    <property type="entry name" value="Chloramphenicol acetyltransferase-like domain"/>
    <property type="match status" value="2"/>
</dbReference>
<dbReference type="Gene3D" id="2.30.38.10">
    <property type="entry name" value="Luciferase, Domain 3"/>
    <property type="match status" value="1"/>
</dbReference>
<dbReference type="InterPro" id="IPR001242">
    <property type="entry name" value="Condensation_dom"/>
</dbReference>
<dbReference type="FunFam" id="3.40.50.12780:FF:000012">
    <property type="entry name" value="Non-ribosomal peptide synthetase"/>
    <property type="match status" value="1"/>
</dbReference>
<dbReference type="CDD" id="cd17646">
    <property type="entry name" value="A_NRPS_AB3403-like"/>
    <property type="match status" value="1"/>
</dbReference>
<dbReference type="Gene3D" id="1.10.10.1830">
    <property type="entry name" value="Non-ribosomal peptide synthase, adenylation domain"/>
    <property type="match status" value="1"/>
</dbReference>
<dbReference type="GO" id="GO:0003824">
    <property type="term" value="F:catalytic activity"/>
    <property type="evidence" value="ECO:0007669"/>
    <property type="project" value="InterPro"/>
</dbReference>
<dbReference type="PANTHER" id="PTHR45398:SF1">
    <property type="entry name" value="ENZYME, PUTATIVE (JCVI)-RELATED"/>
    <property type="match status" value="1"/>
</dbReference>
<dbReference type="InterPro" id="IPR020845">
    <property type="entry name" value="AMP-binding_CS"/>
</dbReference>
<dbReference type="InterPro" id="IPR000873">
    <property type="entry name" value="AMP-dep_synth/lig_dom"/>
</dbReference>
<evidence type="ECO:0000256" key="1">
    <source>
        <dbReference type="ARBA" id="ARBA00001957"/>
    </source>
</evidence>
<evidence type="ECO:0000313" key="8">
    <source>
        <dbReference type="Proteomes" id="UP000252107"/>
    </source>
</evidence>
<dbReference type="GO" id="GO:0044550">
    <property type="term" value="P:secondary metabolite biosynthetic process"/>
    <property type="evidence" value="ECO:0007669"/>
    <property type="project" value="UniProtKB-ARBA"/>
</dbReference>
<dbReference type="FunFam" id="1.10.1200.10:FF:000005">
    <property type="entry name" value="Nonribosomal peptide synthetase 1"/>
    <property type="match status" value="1"/>
</dbReference>
<comment type="caution">
    <text evidence="7">The sequence shown here is derived from an EMBL/GenBank/DDBJ whole genome shotgun (WGS) entry which is preliminary data.</text>
</comment>
<dbReference type="NCBIfam" id="TIGR01733">
    <property type="entry name" value="AA-adenyl-dom"/>
    <property type="match status" value="1"/>
</dbReference>
<dbReference type="InterPro" id="IPR023213">
    <property type="entry name" value="CAT-like_dom_sf"/>
</dbReference>
<proteinExistence type="inferred from homology"/>
<dbReference type="Gene3D" id="3.40.50.980">
    <property type="match status" value="2"/>
</dbReference>
<dbReference type="InterPro" id="IPR045851">
    <property type="entry name" value="AMP-bd_C_sf"/>
</dbReference>
<dbReference type="GO" id="GO:0031177">
    <property type="term" value="F:phosphopantetheine binding"/>
    <property type="evidence" value="ECO:0007669"/>
    <property type="project" value="InterPro"/>
</dbReference>
<evidence type="ECO:0000256" key="5">
    <source>
        <dbReference type="ARBA" id="ARBA00023194"/>
    </source>
</evidence>
<dbReference type="GO" id="GO:0008610">
    <property type="term" value="P:lipid biosynthetic process"/>
    <property type="evidence" value="ECO:0007669"/>
    <property type="project" value="UniProtKB-ARBA"/>
</dbReference>
<gene>
    <name evidence="7" type="ORF">A6770_35215</name>
</gene>
<dbReference type="Pfam" id="PF00550">
    <property type="entry name" value="PP-binding"/>
    <property type="match status" value="1"/>
</dbReference>
<protein>
    <submittedName>
        <fullName evidence="7">Non-ribosomal peptide synthetase</fullName>
    </submittedName>
</protein>
<dbReference type="Pfam" id="PF00668">
    <property type="entry name" value="Condensation"/>
    <property type="match status" value="2"/>
</dbReference>
<keyword evidence="5" id="KW-0045">Antibiotic biosynthesis</keyword>
<dbReference type="InterPro" id="IPR041464">
    <property type="entry name" value="TubC_N"/>
</dbReference>
<dbReference type="InterPro" id="IPR020806">
    <property type="entry name" value="PKS_PP-bd"/>
</dbReference>
<dbReference type="InterPro" id="IPR010060">
    <property type="entry name" value="NRPS_synth"/>
</dbReference>
<accession>A0A367S2T1</accession>
<dbReference type="Gene3D" id="3.30.300.30">
    <property type="match status" value="1"/>
</dbReference>
<dbReference type="InterPro" id="IPR006162">
    <property type="entry name" value="Ppantetheine_attach_site"/>
</dbReference>
<dbReference type="FunFam" id="3.30.559.10:FF:000012">
    <property type="entry name" value="Non-ribosomal peptide synthetase"/>
    <property type="match status" value="1"/>
</dbReference>
<dbReference type="NCBIfam" id="TIGR01720">
    <property type="entry name" value="NRPS-para261"/>
    <property type="match status" value="1"/>
</dbReference>
<sequence>MKSIQEFLSYLSNLDIRLWLDGDRLRCNAPQEVLTPVLQAQIAERKAEIIQFLKQVNSAASSTIEAIQPVPRDTNLPLSFGQQGLWFIDQLEGGSAAYNQIFAIQIKGLLNVTVLQQALDEVVQRHEILRTTFKNIDGQAFCAIAPQLNLQLSVIDWQHLPKTEQWREVQQLSVAESQQPFNLAQGILLRTTLLKFALEDYLLLFTIHHAIADAWSSAIVMQELAALYEAFSTGKPSPLPELPIQYTDFANWQQQKLHKSGFQTQLNYWQQKLSGTLPILQLPSDRPRPAVQTFRGATTTIKIGVDVTQKLKKFSQQEKATLFMTLLAAFKTLLYRYTDQEDICVGTTTANRHNRDLESLIGYFLNTIVMRTDLSGNPSFRELLGRVRDVAWEAFNHQDLPFELLVAQLQPKRDLSHTPLFQALFVLENVPTEEVKIPGLTLKFLEMPTATAKFDLTLSMRETEQGLLAKFEYNTDLFDAVTISRMAAHFENLLLAIATNQEQRLGELPLLSAAERHQLLVEWNNTEVEYPNSCVHQLFSTQVECTPDAVAVVYANQKLTYRQLNTRANQLAHYLQKQGVKPQALVGICAERSLEMIVGLLGILKAGCAYVPLDPDYPQQRLALMLGEIDSPVLLTQQHLVEKLSQHQAQIVCLDSDWQQIAQQNSQNPTTNVSPDDVVYVIYTSGSTGKPKGAINIHQAVCNRLLWMQDALQLSPKDRVLQKTPFSFDVSVWEFFWPLLTGASLVFAKPDGHRDSAYLVELIAAEKITTVHFVPSMLQVFLSEPELENCHSLKRVICSGEALSFELEQRFFARVDAQLYNLYGPTEAAIDVTWWHCQPNSRQPIVPIGRPIANTQIYILDKYLQPVPVGVPGELHIGGVGLAKGYLHREDLTPQKFIANPFKDEIATSSPRLYKTGDRACYAADGTIEYLGRIDFQVKIRGFRIELGEIEAVLSQYPQVQEVVVVASEDEVGSKRLVAYIVPKKDKTPTIAQLRQFLESKLPNYMVPAAFVMLEALPLMPNGKVNRQALPAPDTSRPELEKAFAAPRTPAEVKLAEIWAEFLNVEQVGIDDNFFELGGDSIIAIQIITKANQAGLKLTNKQLFQHQTIAELAARAVPKSTITEQNLQAEQGTIAAASLTPIQHWFFEQNLQDPHYFNQTFVLELRQILDPGILEQALQELILHHDALRLQFERTTSGWKQVLADRDVMPFTYLDLSTLAQPEQEQAFQTTVAELQSSFNLSVAPLVRVALFNLGVQQPSRLLLTIHHLVVDIFSWRILLEDLQTCYQQLSQARRVQLPAKTTSFLYWSERLQNYAHSAILQQQCNYWFSTSHKQPPLPVDFPDGENTVASARNVAIALNVEESQVLLQKVSQAYNTQINDVLITALAQAFAQWTGDRSVLVALESYGREDIFPDVELSRTVGWFTSLFPILLNLEKASHPGEALKAIKEQLRSIPNRGIGYGVRRYLSEKTENGELLPKQPQPEVLFNYLGQLDRTFSKLSLFKLIPKLSGLASSPQNQRSVLLEINGFVINGQLQFDLTYSEKIHQRSSIERLAQEFVKALQAIATHCQSPEVKGYTPSDFPEANLNQKDLDQFLAKLTRKSK</sequence>
<dbReference type="InterPro" id="IPR009081">
    <property type="entry name" value="PP-bd_ACP"/>
</dbReference>
<evidence type="ECO:0000259" key="6">
    <source>
        <dbReference type="PROSITE" id="PS50075"/>
    </source>
</evidence>
<dbReference type="Proteomes" id="UP000252107">
    <property type="component" value="Unassembled WGS sequence"/>
</dbReference>
<dbReference type="CDD" id="cd19531">
    <property type="entry name" value="LCL_NRPS-like"/>
    <property type="match status" value="1"/>
</dbReference>
<dbReference type="PROSITE" id="PS00455">
    <property type="entry name" value="AMP_BINDING"/>
    <property type="match status" value="1"/>
</dbReference>
<dbReference type="InterPro" id="IPR010071">
    <property type="entry name" value="AA_adenyl_dom"/>
</dbReference>
<dbReference type="EMBL" id="LXQD01000011">
    <property type="protein sequence ID" value="RCJ42320.1"/>
    <property type="molecule type" value="Genomic_DNA"/>
</dbReference>
<comment type="cofactor">
    <cofactor evidence="1">
        <name>pantetheine 4'-phosphate</name>
        <dbReference type="ChEBI" id="CHEBI:47942"/>
    </cofactor>
</comment>
<dbReference type="PROSITE" id="PS50075">
    <property type="entry name" value="CARRIER"/>
    <property type="match status" value="1"/>
</dbReference>
<dbReference type="InterPro" id="IPR025110">
    <property type="entry name" value="AMP-bd_C"/>
</dbReference>
<feature type="domain" description="Carrier" evidence="6">
    <location>
        <begin position="1046"/>
        <end position="1120"/>
    </location>
</feature>
<dbReference type="Pfam" id="PF13193">
    <property type="entry name" value="AMP-binding_C"/>
    <property type="match status" value="1"/>
</dbReference>
<dbReference type="GO" id="GO:0043041">
    <property type="term" value="P:amino acid activation for nonribosomal peptide biosynthetic process"/>
    <property type="evidence" value="ECO:0007669"/>
    <property type="project" value="UniProtKB-ARBA"/>
</dbReference>
<evidence type="ECO:0000313" key="7">
    <source>
        <dbReference type="EMBL" id="RCJ42320.1"/>
    </source>
</evidence>
<evidence type="ECO:0000256" key="3">
    <source>
        <dbReference type="ARBA" id="ARBA00022450"/>
    </source>
</evidence>
<evidence type="ECO:0000256" key="2">
    <source>
        <dbReference type="ARBA" id="ARBA00006432"/>
    </source>
</evidence>
<dbReference type="InterPro" id="IPR036736">
    <property type="entry name" value="ACP-like_sf"/>
</dbReference>
<dbReference type="SUPFAM" id="SSF47336">
    <property type="entry name" value="ACP-like"/>
    <property type="match status" value="1"/>
</dbReference>
<dbReference type="Pfam" id="PF00501">
    <property type="entry name" value="AMP-binding"/>
    <property type="match status" value="1"/>
</dbReference>
<dbReference type="SMART" id="SM00823">
    <property type="entry name" value="PKS_PP"/>
    <property type="match status" value="1"/>
</dbReference>